<reference evidence="3 4" key="1">
    <citation type="submission" date="2020-05" db="EMBL/GenBank/DDBJ databases">
        <title>Whole genome sequencing and identification of novel metabolites from Paenibacillus alvei strain JR949.</title>
        <authorList>
            <person name="Rajendhran J."/>
            <person name="Sree Pranav P."/>
            <person name="Mahalakshmi B."/>
            <person name="Karthikeyan R."/>
        </authorList>
    </citation>
    <scope>NUCLEOTIDE SEQUENCE [LARGE SCALE GENOMIC DNA]</scope>
    <source>
        <strain evidence="3 4">JR949</strain>
    </source>
</reference>
<dbReference type="Proteomes" id="UP000552038">
    <property type="component" value="Unassembled WGS sequence"/>
</dbReference>
<feature type="transmembrane region" description="Helical" evidence="2">
    <location>
        <begin position="27"/>
        <end position="45"/>
    </location>
</feature>
<dbReference type="AlphaFoldDB" id="A0AAP7DJI3"/>
<evidence type="ECO:0000313" key="3">
    <source>
        <dbReference type="EMBL" id="NOJ72818.1"/>
    </source>
</evidence>
<name>A0AAP7DJI3_PAEAL</name>
<evidence type="ECO:0000256" key="1">
    <source>
        <dbReference type="SAM" id="MobiDB-lite"/>
    </source>
</evidence>
<dbReference type="RefSeq" id="WP_171418365.1">
    <property type="nucleotide sequence ID" value="NZ_JABFOR010000030.1"/>
</dbReference>
<keyword evidence="2" id="KW-1133">Transmembrane helix</keyword>
<keyword evidence="2" id="KW-0472">Membrane</keyword>
<evidence type="ECO:0000256" key="2">
    <source>
        <dbReference type="SAM" id="Phobius"/>
    </source>
</evidence>
<feature type="region of interest" description="Disordered" evidence="1">
    <location>
        <begin position="1"/>
        <end position="20"/>
    </location>
</feature>
<comment type="caution">
    <text evidence="3">The sequence shown here is derived from an EMBL/GenBank/DDBJ whole genome shotgun (WGS) entry which is preliminary data.</text>
</comment>
<sequence length="46" mass="5133">MSKKKKKTPAPPPESKKQGDRISVREWVLLLTAIAQFVTAVISLLK</sequence>
<gene>
    <name evidence="3" type="ORF">HMI46_19940</name>
</gene>
<accession>A0AAP7DJI3</accession>
<organism evidence="3 4">
    <name type="scientific">Paenibacillus alvei</name>
    <name type="common">Bacillus alvei</name>
    <dbReference type="NCBI Taxonomy" id="44250"/>
    <lineage>
        <taxon>Bacteria</taxon>
        <taxon>Bacillati</taxon>
        <taxon>Bacillota</taxon>
        <taxon>Bacilli</taxon>
        <taxon>Bacillales</taxon>
        <taxon>Paenibacillaceae</taxon>
        <taxon>Paenibacillus</taxon>
    </lineage>
</organism>
<proteinExistence type="predicted"/>
<evidence type="ECO:0000313" key="4">
    <source>
        <dbReference type="Proteomes" id="UP000552038"/>
    </source>
</evidence>
<dbReference type="EMBL" id="JABFOR010000030">
    <property type="protein sequence ID" value="NOJ72818.1"/>
    <property type="molecule type" value="Genomic_DNA"/>
</dbReference>
<protein>
    <submittedName>
        <fullName evidence="3">Uncharacterized protein</fullName>
    </submittedName>
</protein>
<keyword evidence="2" id="KW-0812">Transmembrane</keyword>